<dbReference type="SUPFAM" id="SSF54495">
    <property type="entry name" value="UBC-like"/>
    <property type="match status" value="1"/>
</dbReference>
<dbReference type="EMBL" id="JAEUBG010000190">
    <property type="protein sequence ID" value="KAH3688733.1"/>
    <property type="molecule type" value="Genomic_DNA"/>
</dbReference>
<comment type="caution">
    <text evidence="7">The sequence shown here is derived from an EMBL/GenBank/DDBJ whole genome shotgun (WGS) entry which is preliminary data.</text>
</comment>
<keyword evidence="1" id="KW-0547">Nucleotide-binding</keyword>
<evidence type="ECO:0000313" key="8">
    <source>
        <dbReference type="Proteomes" id="UP000774326"/>
    </source>
</evidence>
<feature type="region of interest" description="Disordered" evidence="5">
    <location>
        <begin position="298"/>
        <end position="317"/>
    </location>
</feature>
<dbReference type="PROSITE" id="PS50127">
    <property type="entry name" value="UBC_2"/>
    <property type="match status" value="1"/>
</dbReference>
<dbReference type="GO" id="GO:0005524">
    <property type="term" value="F:ATP binding"/>
    <property type="evidence" value="ECO:0007669"/>
    <property type="project" value="UniProtKB-KW"/>
</dbReference>
<dbReference type="OrthoDB" id="1158011at2759"/>
<dbReference type="CDD" id="cd23799">
    <property type="entry name" value="UBCc_UBE2J"/>
    <property type="match status" value="1"/>
</dbReference>
<keyword evidence="3" id="KW-0067">ATP-binding</keyword>
<proteinExistence type="predicted"/>
<name>A0A9P8QD46_WICPI</name>
<dbReference type="AlphaFoldDB" id="A0A9P8QD46"/>
<dbReference type="FunFam" id="3.10.110.10:FF:000109">
    <property type="entry name" value="Ubiquitin-conjugating enzyme E2 J2-like"/>
    <property type="match status" value="1"/>
</dbReference>
<dbReference type="PANTHER" id="PTHR24067">
    <property type="entry name" value="UBIQUITIN-CONJUGATING ENZYME E2"/>
    <property type="match status" value="1"/>
</dbReference>
<accession>A0A9P8QD46</accession>
<keyword evidence="8" id="KW-1185">Reference proteome</keyword>
<dbReference type="Gene3D" id="3.10.110.10">
    <property type="entry name" value="Ubiquitin Conjugating Enzyme"/>
    <property type="match status" value="1"/>
</dbReference>
<feature type="domain" description="UBC core" evidence="6">
    <location>
        <begin position="5"/>
        <end position="162"/>
    </location>
</feature>
<sequence>MATPMAIKRLTKEFKDLEEKPVPYIEAHPSESNILNWYFILTGPPDTPYVGGTYLGMLMFHRNYPFEPPGIKVITPSGRFVPNSKICLSISDFHRETWNPSFSVGTILNGLLSFMTSEEGTTGAMRCGSADRKIYATKSHAFNKTNAIFQTEFPDYYDLNSDKNKEVKDAEIKEPEVVAAEVNGATNTKKSIIEKVPIFGQVYKRKPSNDNQLNENVKRVISSSTSPKQVIDLEAEEQERKIRETTKDEVIDLDSEDEDDFNFFEDEDGAECEDELLVSEDEGDDNDLVEIAVNGKHHANDDKLKGNGTEEDAIVID</sequence>
<dbReference type="InterPro" id="IPR000608">
    <property type="entry name" value="UBC"/>
</dbReference>
<dbReference type="SMART" id="SM00212">
    <property type="entry name" value="UBCc"/>
    <property type="match status" value="1"/>
</dbReference>
<evidence type="ECO:0000259" key="6">
    <source>
        <dbReference type="PROSITE" id="PS50127"/>
    </source>
</evidence>
<dbReference type="Pfam" id="PF00179">
    <property type="entry name" value="UQ_con"/>
    <property type="match status" value="1"/>
</dbReference>
<evidence type="ECO:0000256" key="1">
    <source>
        <dbReference type="ARBA" id="ARBA00022741"/>
    </source>
</evidence>
<gene>
    <name evidence="7" type="ORF">WICPIJ_000287</name>
</gene>
<protein>
    <recommendedName>
        <fullName evidence="6">UBC core domain-containing protein</fullName>
    </recommendedName>
</protein>
<dbReference type="InterPro" id="IPR016135">
    <property type="entry name" value="UBQ-conjugating_enzyme/RWD"/>
</dbReference>
<dbReference type="Proteomes" id="UP000774326">
    <property type="component" value="Unassembled WGS sequence"/>
</dbReference>
<keyword evidence="2" id="KW-0833">Ubl conjugation pathway</keyword>
<reference evidence="7" key="1">
    <citation type="journal article" date="2021" name="Open Biol.">
        <title>Shared evolutionary footprints suggest mitochondrial oxidative damage underlies multiple complex I losses in fungi.</title>
        <authorList>
            <person name="Schikora-Tamarit M.A."/>
            <person name="Marcet-Houben M."/>
            <person name="Nosek J."/>
            <person name="Gabaldon T."/>
        </authorList>
    </citation>
    <scope>NUCLEOTIDE SEQUENCE</scope>
    <source>
        <strain evidence="7">CBS2887</strain>
    </source>
</reference>
<evidence type="ECO:0000313" key="7">
    <source>
        <dbReference type="EMBL" id="KAH3688733.1"/>
    </source>
</evidence>
<dbReference type="InterPro" id="IPR050113">
    <property type="entry name" value="Ub_conjugating_enzyme"/>
</dbReference>
<reference evidence="7" key="2">
    <citation type="submission" date="2021-01" db="EMBL/GenBank/DDBJ databases">
        <authorList>
            <person name="Schikora-Tamarit M.A."/>
        </authorList>
    </citation>
    <scope>NUCLEOTIDE SEQUENCE</scope>
    <source>
        <strain evidence="7">CBS2887</strain>
    </source>
</reference>
<evidence type="ECO:0000256" key="4">
    <source>
        <dbReference type="ARBA" id="ARBA00043952"/>
    </source>
</evidence>
<evidence type="ECO:0000256" key="2">
    <source>
        <dbReference type="ARBA" id="ARBA00022786"/>
    </source>
</evidence>
<evidence type="ECO:0000256" key="5">
    <source>
        <dbReference type="SAM" id="MobiDB-lite"/>
    </source>
</evidence>
<evidence type="ECO:0000256" key="3">
    <source>
        <dbReference type="ARBA" id="ARBA00022840"/>
    </source>
</evidence>
<organism evidence="7 8">
    <name type="scientific">Wickerhamomyces pijperi</name>
    <name type="common">Yeast</name>
    <name type="synonym">Pichia pijperi</name>
    <dbReference type="NCBI Taxonomy" id="599730"/>
    <lineage>
        <taxon>Eukaryota</taxon>
        <taxon>Fungi</taxon>
        <taxon>Dikarya</taxon>
        <taxon>Ascomycota</taxon>
        <taxon>Saccharomycotina</taxon>
        <taxon>Saccharomycetes</taxon>
        <taxon>Phaffomycetales</taxon>
        <taxon>Wickerhamomycetaceae</taxon>
        <taxon>Wickerhamomyces</taxon>
    </lineage>
</organism>
<comment type="pathway">
    <text evidence="4">Protein modification.</text>
</comment>